<dbReference type="InterPro" id="IPR041375">
    <property type="entry name" value="VapC45_PIN-like"/>
</dbReference>
<evidence type="ECO:0000313" key="3">
    <source>
        <dbReference type="Proteomes" id="UP000230551"/>
    </source>
</evidence>
<dbReference type="Pfam" id="PF18478">
    <property type="entry name" value="PIN_10"/>
    <property type="match status" value="1"/>
</dbReference>
<dbReference type="EMBL" id="PDCN02000007">
    <property type="protein sequence ID" value="PIB75995.1"/>
    <property type="molecule type" value="Genomic_DNA"/>
</dbReference>
<accession>A0A2G5PCD2</accession>
<feature type="domain" description="VapC45 PIN like" evidence="1">
    <location>
        <begin position="1"/>
        <end position="80"/>
    </location>
</feature>
<keyword evidence="3" id="KW-1185">Reference proteome</keyword>
<comment type="caution">
    <text evidence="2">The sequence shown here is derived from an EMBL/GenBank/DDBJ whole genome shotgun (WGS) entry which is preliminary data.</text>
</comment>
<proteinExistence type="predicted"/>
<gene>
    <name evidence="2" type="ORF">CQY22_007925</name>
</gene>
<dbReference type="OrthoDB" id="5116334at2"/>
<evidence type="ECO:0000313" key="2">
    <source>
        <dbReference type="EMBL" id="PIB75995.1"/>
    </source>
</evidence>
<evidence type="ECO:0000259" key="1">
    <source>
        <dbReference type="Pfam" id="PF18478"/>
    </source>
</evidence>
<organism evidence="2 3">
    <name type="scientific">Mycolicibacterium brumae</name>
    <dbReference type="NCBI Taxonomy" id="85968"/>
    <lineage>
        <taxon>Bacteria</taxon>
        <taxon>Bacillati</taxon>
        <taxon>Actinomycetota</taxon>
        <taxon>Actinomycetes</taxon>
        <taxon>Mycobacteriales</taxon>
        <taxon>Mycobacteriaceae</taxon>
        <taxon>Mycolicibacterium</taxon>
    </lineage>
</organism>
<dbReference type="AlphaFoldDB" id="A0A2G5PCD2"/>
<dbReference type="Proteomes" id="UP000230551">
    <property type="component" value="Unassembled WGS sequence"/>
</dbReference>
<name>A0A2G5PCD2_9MYCO</name>
<sequence length="123" mass="13848">MDRSLGRLIVPRILRAHGVSLTTLSEHYGEAAGQTVIDTDWIRLTAERGWVGFHKDAAISRNDAERDAVMESAARMFCIPRADITGEDSAQRFIRNLEAIRLAAQSDGPFIYKVLAHHIERLY</sequence>
<reference evidence="2 3" key="1">
    <citation type="journal article" date="2017" name="Infect. Genet. Evol.">
        <title>The new phylogeny of the genus Mycobacterium: The old and the news.</title>
        <authorList>
            <person name="Tortoli E."/>
            <person name="Fedrizzi T."/>
            <person name="Meehan C.J."/>
            <person name="Trovato A."/>
            <person name="Grottola A."/>
            <person name="Giacobazzi E."/>
            <person name="Serpini G.F."/>
            <person name="Tagliazucchi S."/>
            <person name="Fabio A."/>
            <person name="Bettua C."/>
            <person name="Bertorelli R."/>
            <person name="Frascaro F."/>
            <person name="De Sanctis V."/>
            <person name="Pecorari M."/>
            <person name="Jousson O."/>
            <person name="Segata N."/>
            <person name="Cirillo D.M."/>
        </authorList>
    </citation>
    <scope>NUCLEOTIDE SEQUENCE [LARGE SCALE GENOMIC DNA]</scope>
    <source>
        <strain evidence="2 3">CIP1034565</strain>
    </source>
</reference>
<protein>
    <recommendedName>
        <fullName evidence="1">VapC45 PIN like domain-containing protein</fullName>
    </recommendedName>
</protein>